<sequence length="383" mass="42031">MPRESYNVRVLRQKALASLRTGVGAFNALDDEGRITRVLLSLQHAFEMLLKAALEAKRVPVFDKRSGKSISLELAIRQCQQTDGIKISDDEAGTIRALDSLRDAEQHWYVVVDEGLLYLYVRSAVTLFDDLLCRVFGERLGDHLPARVLPISAEPPQGLDLLVDREHERIARLLKPGRRATAEANARIRALLATEALADPDAAEVSETDVRRVARGIREGKSRSQVFPKLTGYAANIVGSGLTVEVRLVKSGGLPVTYTSDPAVDSAAIRTVDLEKKFYMGPYDLADRAGVSRSGATALRRHLGLDSNDDHFSHRFVFGRTKHLRYSDNALKAMRDALGTVDMERVWAAHRTLASNSKSTLPPCDQPGCVLGSTAKPAQAEPA</sequence>
<proteinExistence type="predicted"/>
<comment type="caution">
    <text evidence="1">The sequence shown here is derived from an EMBL/GenBank/DDBJ whole genome shotgun (WGS) entry which is preliminary data.</text>
</comment>
<gene>
    <name evidence="1" type="ORF">GCM10009810_12820</name>
</gene>
<dbReference type="Proteomes" id="UP001501475">
    <property type="component" value="Unassembled WGS sequence"/>
</dbReference>
<reference evidence="1 2" key="1">
    <citation type="journal article" date="2019" name="Int. J. Syst. Evol. Microbiol.">
        <title>The Global Catalogue of Microorganisms (GCM) 10K type strain sequencing project: providing services to taxonomists for standard genome sequencing and annotation.</title>
        <authorList>
            <consortium name="The Broad Institute Genomics Platform"/>
            <consortium name="The Broad Institute Genome Sequencing Center for Infectious Disease"/>
            <person name="Wu L."/>
            <person name="Ma J."/>
        </authorList>
    </citation>
    <scope>NUCLEOTIDE SEQUENCE [LARGE SCALE GENOMIC DNA]</scope>
    <source>
        <strain evidence="1 2">JCM 15591</strain>
    </source>
</reference>
<accession>A0ABN2KEX7</accession>
<evidence type="ECO:0000313" key="2">
    <source>
        <dbReference type="Proteomes" id="UP001501475"/>
    </source>
</evidence>
<organism evidence="1 2">
    <name type="scientific">Nostocoides vanveenii</name>
    <dbReference type="NCBI Taxonomy" id="330835"/>
    <lineage>
        <taxon>Bacteria</taxon>
        <taxon>Bacillati</taxon>
        <taxon>Actinomycetota</taxon>
        <taxon>Actinomycetes</taxon>
        <taxon>Micrococcales</taxon>
        <taxon>Intrasporangiaceae</taxon>
        <taxon>Nostocoides</taxon>
    </lineage>
</organism>
<dbReference type="EMBL" id="BAAAPN010000034">
    <property type="protein sequence ID" value="GAA1754439.1"/>
    <property type="molecule type" value="Genomic_DNA"/>
</dbReference>
<name>A0ABN2KEX7_9MICO</name>
<evidence type="ECO:0000313" key="1">
    <source>
        <dbReference type="EMBL" id="GAA1754439.1"/>
    </source>
</evidence>
<protein>
    <submittedName>
        <fullName evidence="1">Uncharacterized protein</fullName>
    </submittedName>
</protein>
<keyword evidence="2" id="KW-1185">Reference proteome</keyword>